<proteinExistence type="predicted"/>
<dbReference type="Proteomes" id="UP001281003">
    <property type="component" value="Unassembled WGS sequence"/>
</dbReference>
<keyword evidence="2" id="KW-1185">Reference proteome</keyword>
<feature type="non-terminal residue" evidence="1">
    <location>
        <position position="1"/>
    </location>
</feature>
<dbReference type="EMBL" id="JAUTDP010000008">
    <property type="protein sequence ID" value="KAK3397147.1"/>
    <property type="molecule type" value="Genomic_DNA"/>
</dbReference>
<dbReference type="AlphaFoldDB" id="A0AAE0UAR6"/>
<name>A0AAE0UAR6_SORBR</name>
<organism evidence="1 2">
    <name type="scientific">Sordaria brevicollis</name>
    <dbReference type="NCBI Taxonomy" id="83679"/>
    <lineage>
        <taxon>Eukaryota</taxon>
        <taxon>Fungi</taxon>
        <taxon>Dikarya</taxon>
        <taxon>Ascomycota</taxon>
        <taxon>Pezizomycotina</taxon>
        <taxon>Sordariomycetes</taxon>
        <taxon>Sordariomycetidae</taxon>
        <taxon>Sordariales</taxon>
        <taxon>Sordariaceae</taxon>
        <taxon>Sordaria</taxon>
    </lineage>
</organism>
<reference evidence="1" key="2">
    <citation type="submission" date="2023-07" db="EMBL/GenBank/DDBJ databases">
        <authorList>
            <consortium name="Lawrence Berkeley National Laboratory"/>
            <person name="Haridas S."/>
            <person name="Hensen N."/>
            <person name="Bonometti L."/>
            <person name="Westerberg I."/>
            <person name="Brannstrom I.O."/>
            <person name="Guillou S."/>
            <person name="Cros-Aarteil S."/>
            <person name="Calhoun S."/>
            <person name="Kuo A."/>
            <person name="Mondo S."/>
            <person name="Pangilinan J."/>
            <person name="Riley R."/>
            <person name="LaButti K."/>
            <person name="Andreopoulos B."/>
            <person name="Lipzen A."/>
            <person name="Chen C."/>
            <person name="Yanf M."/>
            <person name="Daum C."/>
            <person name="Ng V."/>
            <person name="Clum A."/>
            <person name="Steindorff A."/>
            <person name="Ohm R."/>
            <person name="Martin F."/>
            <person name="Silar P."/>
            <person name="Natvig D."/>
            <person name="Lalanne C."/>
            <person name="Gautier V."/>
            <person name="Ament-velasquez S.L."/>
            <person name="Kruys A."/>
            <person name="Hutchinson M.I."/>
            <person name="Powell A.J."/>
            <person name="Barry K."/>
            <person name="Miller A.N."/>
            <person name="Grigoriev I.V."/>
            <person name="Debuchy R."/>
            <person name="Gladieux P."/>
            <person name="Thoren M.H."/>
            <person name="Johannesson H."/>
        </authorList>
    </citation>
    <scope>NUCLEOTIDE SEQUENCE</scope>
    <source>
        <strain evidence="1">FGSC 1904</strain>
    </source>
</reference>
<sequence>QIRGNATDKSLAKNQKTLDSLLFDWPLSSVTSQTGLFLQRNNWTGNIAGRTRRIDGGSSKKKHAYSMLKNEFDLLRQMRKRGVKVRFGMRRPLMV</sequence>
<protein>
    <submittedName>
        <fullName evidence="1">Uncharacterized protein</fullName>
    </submittedName>
</protein>
<gene>
    <name evidence="1" type="ORF">B0T20DRAFT_356594</name>
</gene>
<reference evidence="1" key="1">
    <citation type="journal article" date="2023" name="Mol. Phylogenet. Evol.">
        <title>Genome-scale phylogeny and comparative genomics of the fungal order Sordariales.</title>
        <authorList>
            <person name="Hensen N."/>
            <person name="Bonometti L."/>
            <person name="Westerberg I."/>
            <person name="Brannstrom I.O."/>
            <person name="Guillou S."/>
            <person name="Cros-Aarteil S."/>
            <person name="Calhoun S."/>
            <person name="Haridas S."/>
            <person name="Kuo A."/>
            <person name="Mondo S."/>
            <person name="Pangilinan J."/>
            <person name="Riley R."/>
            <person name="LaButti K."/>
            <person name="Andreopoulos B."/>
            <person name="Lipzen A."/>
            <person name="Chen C."/>
            <person name="Yan M."/>
            <person name="Daum C."/>
            <person name="Ng V."/>
            <person name="Clum A."/>
            <person name="Steindorff A."/>
            <person name="Ohm R.A."/>
            <person name="Martin F."/>
            <person name="Silar P."/>
            <person name="Natvig D.O."/>
            <person name="Lalanne C."/>
            <person name="Gautier V."/>
            <person name="Ament-Velasquez S.L."/>
            <person name="Kruys A."/>
            <person name="Hutchinson M.I."/>
            <person name="Powell A.J."/>
            <person name="Barry K."/>
            <person name="Miller A.N."/>
            <person name="Grigoriev I.V."/>
            <person name="Debuchy R."/>
            <person name="Gladieux P."/>
            <person name="Hiltunen Thoren M."/>
            <person name="Johannesson H."/>
        </authorList>
    </citation>
    <scope>NUCLEOTIDE SEQUENCE</scope>
    <source>
        <strain evidence="1">FGSC 1904</strain>
    </source>
</reference>
<evidence type="ECO:0000313" key="1">
    <source>
        <dbReference type="EMBL" id="KAK3397147.1"/>
    </source>
</evidence>
<comment type="caution">
    <text evidence="1">The sequence shown here is derived from an EMBL/GenBank/DDBJ whole genome shotgun (WGS) entry which is preliminary data.</text>
</comment>
<evidence type="ECO:0000313" key="2">
    <source>
        <dbReference type="Proteomes" id="UP001281003"/>
    </source>
</evidence>
<accession>A0AAE0UAR6</accession>